<dbReference type="PANTHER" id="PTHR32063">
    <property type="match status" value="1"/>
</dbReference>
<gene>
    <name evidence="3" type="ORF">DKP76_18940</name>
</gene>
<dbReference type="Gene3D" id="1.20.1640.10">
    <property type="entry name" value="Multidrug efflux transporter AcrB transmembrane domain"/>
    <property type="match status" value="1"/>
</dbReference>
<dbReference type="GO" id="GO:0042910">
    <property type="term" value="F:xenobiotic transmembrane transporter activity"/>
    <property type="evidence" value="ECO:0007669"/>
    <property type="project" value="TreeGrafter"/>
</dbReference>
<dbReference type="PANTHER" id="PTHR32063:SF23">
    <property type="entry name" value="HAE1 FAMILY EFFLLUX PUMP PERMEASE COMPONENT"/>
    <property type="match status" value="1"/>
</dbReference>
<protein>
    <submittedName>
        <fullName evidence="3">Multidrug transporter AcrB</fullName>
    </submittedName>
</protein>
<evidence type="ECO:0000313" key="3">
    <source>
        <dbReference type="EMBL" id="PWL16181.1"/>
    </source>
</evidence>
<feature type="transmembrane region" description="Helical" evidence="2">
    <location>
        <begin position="21"/>
        <end position="41"/>
    </location>
</feature>
<feature type="non-terminal residue" evidence="3">
    <location>
        <position position="1"/>
    </location>
</feature>
<sequence length="185" mass="19264">MALAFIYLVLAAQFESWRNPFIIMLSVPLSMTGALLALWLTGGTLSIYSQIGLITLVGLITKHGILIVEFTNQLRDEGKALFEAVTEASVLRLRPILMTTGAMVLGTVPLALSSGAGAESRQQIGWVLVGGLMLGTLLTLFVVPVAYTLIATARRKPGPAGSATHPPAGPADGQAPSAPAAQASE</sequence>
<feature type="region of interest" description="Disordered" evidence="1">
    <location>
        <begin position="156"/>
        <end position="185"/>
    </location>
</feature>
<dbReference type="AlphaFoldDB" id="A0A316J4C6"/>
<evidence type="ECO:0000313" key="4">
    <source>
        <dbReference type="Proteomes" id="UP000245865"/>
    </source>
</evidence>
<dbReference type="SUPFAM" id="SSF82866">
    <property type="entry name" value="Multidrug efflux transporter AcrB transmembrane domain"/>
    <property type="match status" value="1"/>
</dbReference>
<dbReference type="PRINTS" id="PR00702">
    <property type="entry name" value="ACRIFLAVINRP"/>
</dbReference>
<proteinExistence type="predicted"/>
<feature type="transmembrane region" description="Helical" evidence="2">
    <location>
        <begin position="47"/>
        <end position="70"/>
    </location>
</feature>
<dbReference type="Proteomes" id="UP000245865">
    <property type="component" value="Unassembled WGS sequence"/>
</dbReference>
<reference evidence="3 4" key="1">
    <citation type="submission" date="2018-05" db="EMBL/GenBank/DDBJ databases">
        <title>Comparative genomic sequence analysis between strain HN4 and CCM 8460T (Falsochrobactrum ovis) will provide more evidence to prove that HN4 is a new species of Falsochrobactrum.</title>
        <authorList>
            <person name="Lyu W."/>
            <person name="Sun L."/>
            <person name="Yao L."/>
        </authorList>
    </citation>
    <scope>NUCLEOTIDE SEQUENCE [LARGE SCALE GENOMIC DNA]</scope>
    <source>
        <strain evidence="3 4">HN4</strain>
    </source>
</reference>
<feature type="compositionally biased region" description="Low complexity" evidence="1">
    <location>
        <begin position="170"/>
        <end position="185"/>
    </location>
</feature>
<name>A0A316J4C6_9HYPH</name>
<accession>A0A316J4C6</accession>
<feature type="transmembrane region" description="Helical" evidence="2">
    <location>
        <begin position="91"/>
        <end position="112"/>
    </location>
</feature>
<dbReference type="RefSeq" id="WP_146198962.1">
    <property type="nucleotide sequence ID" value="NZ_QGDB01000040.1"/>
</dbReference>
<comment type="caution">
    <text evidence="3">The sequence shown here is derived from an EMBL/GenBank/DDBJ whole genome shotgun (WGS) entry which is preliminary data.</text>
</comment>
<feature type="transmembrane region" description="Helical" evidence="2">
    <location>
        <begin position="124"/>
        <end position="150"/>
    </location>
</feature>
<organism evidence="3 4">
    <name type="scientific">Falsochrobactrum shanghaiense</name>
    <dbReference type="NCBI Taxonomy" id="2201899"/>
    <lineage>
        <taxon>Bacteria</taxon>
        <taxon>Pseudomonadati</taxon>
        <taxon>Pseudomonadota</taxon>
        <taxon>Alphaproteobacteria</taxon>
        <taxon>Hyphomicrobiales</taxon>
        <taxon>Brucellaceae</taxon>
        <taxon>Falsochrobactrum</taxon>
    </lineage>
</organism>
<keyword evidence="2" id="KW-0472">Membrane</keyword>
<dbReference type="Pfam" id="PF00873">
    <property type="entry name" value="ACR_tran"/>
    <property type="match status" value="1"/>
</dbReference>
<keyword evidence="4" id="KW-1185">Reference proteome</keyword>
<dbReference type="EMBL" id="QGDB01000040">
    <property type="protein sequence ID" value="PWL16181.1"/>
    <property type="molecule type" value="Genomic_DNA"/>
</dbReference>
<keyword evidence="2" id="KW-0812">Transmembrane</keyword>
<evidence type="ECO:0000256" key="1">
    <source>
        <dbReference type="SAM" id="MobiDB-lite"/>
    </source>
</evidence>
<evidence type="ECO:0000256" key="2">
    <source>
        <dbReference type="SAM" id="Phobius"/>
    </source>
</evidence>
<dbReference type="GO" id="GO:0005886">
    <property type="term" value="C:plasma membrane"/>
    <property type="evidence" value="ECO:0007669"/>
    <property type="project" value="TreeGrafter"/>
</dbReference>
<keyword evidence="2" id="KW-1133">Transmembrane helix</keyword>
<dbReference type="InterPro" id="IPR001036">
    <property type="entry name" value="Acrflvin-R"/>
</dbReference>